<keyword evidence="2" id="KW-1185">Reference proteome</keyword>
<dbReference type="Proteomes" id="UP000236416">
    <property type="component" value="Unassembled WGS sequence"/>
</dbReference>
<dbReference type="EMBL" id="PPTF01000078">
    <property type="protein sequence ID" value="POA97169.1"/>
    <property type="molecule type" value="Genomic_DNA"/>
</dbReference>
<organism evidence="1 2">
    <name type="scientific">Chromobacterium sinusclupearum</name>
    <dbReference type="NCBI Taxonomy" id="2077146"/>
    <lineage>
        <taxon>Bacteria</taxon>
        <taxon>Pseudomonadati</taxon>
        <taxon>Pseudomonadota</taxon>
        <taxon>Betaproteobacteria</taxon>
        <taxon>Neisseriales</taxon>
        <taxon>Chromobacteriaceae</taxon>
        <taxon>Chromobacterium</taxon>
    </lineage>
</organism>
<gene>
    <name evidence="1" type="ORF">C2134_18400</name>
</gene>
<name>A0A2K4MJK0_9NEIS</name>
<comment type="caution">
    <text evidence="1">The sequence shown here is derived from an EMBL/GenBank/DDBJ whole genome shotgun (WGS) entry which is preliminary data.</text>
</comment>
<evidence type="ECO:0000313" key="2">
    <source>
        <dbReference type="Proteomes" id="UP000236416"/>
    </source>
</evidence>
<reference evidence="1 2" key="1">
    <citation type="submission" date="2018-01" db="EMBL/GenBank/DDBJ databases">
        <title>Genomic Sequence of Chromobacterium MWU13-2610 from wild cranberry bogs within the Cape Cod National Seashore.</title>
        <authorList>
            <person name="O'Hara-Hanley K."/>
            <person name="Soby S."/>
            <person name="Harrison A."/>
        </authorList>
    </citation>
    <scope>NUCLEOTIDE SEQUENCE [LARGE SCALE GENOMIC DNA]</scope>
    <source>
        <strain evidence="1 2">MWU13-2610</strain>
    </source>
</reference>
<proteinExistence type="predicted"/>
<dbReference type="AlphaFoldDB" id="A0A2K4MJK0"/>
<accession>A0A2K4MJK0</accession>
<protein>
    <submittedName>
        <fullName evidence="1">Uncharacterized protein</fullName>
    </submittedName>
</protein>
<sequence length="86" mass="9042">MAMIFAAAIAPPWQSGGSPLWGIHPTSWFESAKIVADIAINRGSEVQDAFDAAISNMASGCARPHKVLLISTPREVCVAALFACLS</sequence>
<evidence type="ECO:0000313" key="1">
    <source>
        <dbReference type="EMBL" id="POA97169.1"/>
    </source>
</evidence>